<feature type="transmembrane region" description="Helical" evidence="2">
    <location>
        <begin position="407"/>
        <end position="426"/>
    </location>
</feature>
<dbReference type="RefSeq" id="WP_209653707.1">
    <property type="nucleotide sequence ID" value="NZ_CP047357.1"/>
</dbReference>
<proteinExistence type="predicted"/>
<reference evidence="3 4" key="1">
    <citation type="submission" date="2021-03" db="EMBL/GenBank/DDBJ databases">
        <title>Sequencing the genomes of 1000 actinobacteria strains.</title>
        <authorList>
            <person name="Klenk H.-P."/>
        </authorList>
    </citation>
    <scope>NUCLEOTIDE SEQUENCE [LARGE SCALE GENOMIC DNA]</scope>
    <source>
        <strain evidence="3 4">DSM 44506</strain>
    </source>
</reference>
<feature type="compositionally biased region" description="Basic and acidic residues" evidence="1">
    <location>
        <begin position="39"/>
        <end position="48"/>
    </location>
</feature>
<name>A0ABS4U988_9CORY</name>
<feature type="region of interest" description="Disordered" evidence="1">
    <location>
        <begin position="1"/>
        <end position="63"/>
    </location>
</feature>
<gene>
    <name evidence="3" type="ORF">JOF33_001799</name>
</gene>
<keyword evidence="2" id="KW-0472">Membrane</keyword>
<evidence type="ECO:0000313" key="3">
    <source>
        <dbReference type="EMBL" id="MBP2333100.1"/>
    </source>
</evidence>
<feature type="transmembrane region" description="Helical" evidence="2">
    <location>
        <begin position="373"/>
        <end position="395"/>
    </location>
</feature>
<keyword evidence="2" id="KW-0812">Transmembrane</keyword>
<feature type="transmembrane region" description="Helical" evidence="2">
    <location>
        <begin position="196"/>
        <end position="215"/>
    </location>
</feature>
<feature type="compositionally biased region" description="Low complexity" evidence="1">
    <location>
        <begin position="50"/>
        <end position="60"/>
    </location>
</feature>
<feature type="transmembrane region" description="Helical" evidence="2">
    <location>
        <begin position="249"/>
        <end position="266"/>
    </location>
</feature>
<feature type="transmembrane region" description="Helical" evidence="2">
    <location>
        <begin position="144"/>
        <end position="166"/>
    </location>
</feature>
<accession>A0ABS4U988</accession>
<protein>
    <recommendedName>
        <fullName evidence="5">Glycosyltransferase RgtA/B/C/D-like domain-containing protein</fullName>
    </recommendedName>
</protein>
<feature type="transmembrane region" description="Helical" evidence="2">
    <location>
        <begin position="438"/>
        <end position="458"/>
    </location>
</feature>
<feature type="transmembrane region" description="Helical" evidence="2">
    <location>
        <begin position="346"/>
        <end position="367"/>
    </location>
</feature>
<evidence type="ECO:0000256" key="1">
    <source>
        <dbReference type="SAM" id="MobiDB-lite"/>
    </source>
</evidence>
<dbReference type="Proteomes" id="UP001519305">
    <property type="component" value="Unassembled WGS sequence"/>
</dbReference>
<evidence type="ECO:0000256" key="2">
    <source>
        <dbReference type="SAM" id="Phobius"/>
    </source>
</evidence>
<organism evidence="3 4">
    <name type="scientific">Corynebacterium freneyi</name>
    <dbReference type="NCBI Taxonomy" id="134034"/>
    <lineage>
        <taxon>Bacteria</taxon>
        <taxon>Bacillati</taxon>
        <taxon>Actinomycetota</taxon>
        <taxon>Actinomycetes</taxon>
        <taxon>Mycobacteriales</taxon>
        <taxon>Corynebacteriaceae</taxon>
        <taxon>Corynebacterium</taxon>
    </lineage>
</organism>
<evidence type="ECO:0008006" key="5">
    <source>
        <dbReference type="Google" id="ProtNLM"/>
    </source>
</evidence>
<comment type="caution">
    <text evidence="3">The sequence shown here is derived from an EMBL/GenBank/DDBJ whole genome shotgun (WGS) entry which is preliminary data.</text>
</comment>
<feature type="transmembrane region" description="Helical" evidence="2">
    <location>
        <begin position="315"/>
        <end position="334"/>
    </location>
</feature>
<sequence>MSTEHADQTTGDSGDAVAESPEARETTVTQASPGSPGEPDSRDSRESSDSSEASSPEASSQTEPRITRKTWLLLAAVIVVIQAIGRVWVLAGRTFYWDDFIIVGSAADSDWWTPDYFLQPHDGHLAPLAFILQAAASELAPWKWWLPATLMLLGQVAVTVVTARALRYIAGRSWQALAALALVAWTPLMLPGSTWWSAAANALPMQLALAGITALAVRVSLRQDHPVSARAVVAATVGLIVALGFFEKALAVAPIALAVTISVAYMERRPIGRTLRRGLALWLPLGLVTGAWALFYSLTALGDAGEASSEPRAELFFSGFGQVLAGLAGGPWFWDRWAPGQPWADAPSGLVSVGGVLVLLTMAVIIARDYRAWMPWIIATAYLAVTLLSVTFMRSGDHTSDVLARTLHYYGDSAMVTGFALAASWSDRVNPLPARSRYGVLALAGVLLVSSTISVIGYRKAWADDGTAAWLETASASLEQAAANDDGPVILDQPVPYEVLLPVAYPKNMYSQVFRDVRQRPEFGRVTDEPMMFDDSGELVPARVAEITRIPQGDVESCGTQIVVGPDGTATEEIELRDIAKLGDWVVELRAISSAPAQLRLSLPNPFETEEQTMGGSTVVDVDDDLRTRWVVLSGGGNTLRIDVSGAPEGTSVCVGSGAIGPLVPAHG</sequence>
<dbReference type="EMBL" id="JAGINY010000001">
    <property type="protein sequence ID" value="MBP2333100.1"/>
    <property type="molecule type" value="Genomic_DNA"/>
</dbReference>
<keyword evidence="2" id="KW-1133">Transmembrane helix</keyword>
<feature type="transmembrane region" description="Helical" evidence="2">
    <location>
        <begin position="71"/>
        <end position="91"/>
    </location>
</feature>
<evidence type="ECO:0000313" key="4">
    <source>
        <dbReference type="Proteomes" id="UP001519305"/>
    </source>
</evidence>
<keyword evidence="4" id="KW-1185">Reference proteome</keyword>
<feature type="transmembrane region" description="Helical" evidence="2">
    <location>
        <begin position="227"/>
        <end position="243"/>
    </location>
</feature>
<feature type="transmembrane region" description="Helical" evidence="2">
    <location>
        <begin position="278"/>
        <end position="295"/>
    </location>
</feature>
<feature type="transmembrane region" description="Helical" evidence="2">
    <location>
        <begin position="173"/>
        <end position="190"/>
    </location>
</feature>